<dbReference type="SUPFAM" id="SSF53474">
    <property type="entry name" value="alpha/beta-Hydrolases"/>
    <property type="match status" value="1"/>
</dbReference>
<feature type="signal peptide" evidence="6">
    <location>
        <begin position="1"/>
        <end position="21"/>
    </location>
</feature>
<evidence type="ECO:0000256" key="6">
    <source>
        <dbReference type="SAM" id="SignalP"/>
    </source>
</evidence>
<evidence type="ECO:0000256" key="4">
    <source>
        <dbReference type="ARBA" id="ARBA00022801"/>
    </source>
</evidence>
<evidence type="ECO:0000256" key="5">
    <source>
        <dbReference type="ARBA" id="ARBA00023180"/>
    </source>
</evidence>
<dbReference type="Pfam" id="PF05577">
    <property type="entry name" value="Peptidase_S28"/>
    <property type="match status" value="1"/>
</dbReference>
<keyword evidence="8" id="KW-1185">Reference proteome</keyword>
<keyword evidence="3 6" id="KW-0732">Signal</keyword>
<dbReference type="PANTHER" id="PTHR11010:SF38">
    <property type="entry name" value="LYSOSOMAL PRO-X CARBOXYPEPTIDASE"/>
    <property type="match status" value="1"/>
</dbReference>
<evidence type="ECO:0000256" key="1">
    <source>
        <dbReference type="ARBA" id="ARBA00011079"/>
    </source>
</evidence>
<evidence type="ECO:0000256" key="2">
    <source>
        <dbReference type="ARBA" id="ARBA00022670"/>
    </source>
</evidence>
<reference evidence="7 8" key="1">
    <citation type="submission" date="2024-08" db="EMBL/GenBank/DDBJ databases">
        <title>Gnathostoma spinigerum genome.</title>
        <authorList>
            <person name="Gonzalez-Bertolin B."/>
            <person name="Monzon S."/>
            <person name="Zaballos A."/>
            <person name="Jimenez P."/>
            <person name="Dekumyoy P."/>
            <person name="Varona S."/>
            <person name="Cuesta I."/>
            <person name="Sumanam S."/>
            <person name="Adisakwattana P."/>
            <person name="Gasser R.B."/>
            <person name="Hernandez-Gonzalez A."/>
            <person name="Young N.D."/>
            <person name="Perteguer M.J."/>
        </authorList>
    </citation>
    <scope>NUCLEOTIDE SEQUENCE [LARGE SCALE GENOMIC DNA]</scope>
    <source>
        <strain evidence="7">AL3</strain>
        <tissue evidence="7">Liver</tissue>
    </source>
</reference>
<dbReference type="PANTHER" id="PTHR11010">
    <property type="entry name" value="PROTEASE S28 PRO-X CARBOXYPEPTIDASE-RELATED"/>
    <property type="match status" value="1"/>
</dbReference>
<evidence type="ECO:0000256" key="3">
    <source>
        <dbReference type="ARBA" id="ARBA00022729"/>
    </source>
</evidence>
<evidence type="ECO:0000313" key="8">
    <source>
        <dbReference type="Proteomes" id="UP001608902"/>
    </source>
</evidence>
<dbReference type="InterPro" id="IPR008758">
    <property type="entry name" value="Peptidase_S28"/>
</dbReference>
<keyword evidence="2" id="KW-0645">Protease</keyword>
<dbReference type="Gene3D" id="3.40.50.1820">
    <property type="entry name" value="alpha/beta hydrolase"/>
    <property type="match status" value="1"/>
</dbReference>
<accession>A0ABD6EFE5</accession>
<dbReference type="EMBL" id="JBGFUD010003385">
    <property type="protein sequence ID" value="MFH4978663.1"/>
    <property type="molecule type" value="Genomic_DNA"/>
</dbReference>
<comment type="similarity">
    <text evidence="1">Belongs to the peptidase S28 family.</text>
</comment>
<keyword evidence="5" id="KW-0325">Glycoprotein</keyword>
<protein>
    <recommendedName>
        <fullName evidence="9">Serine carboxypeptidase</fullName>
    </recommendedName>
</protein>
<evidence type="ECO:0008006" key="9">
    <source>
        <dbReference type="Google" id="ProtNLM"/>
    </source>
</evidence>
<dbReference type="GO" id="GO:0006508">
    <property type="term" value="P:proteolysis"/>
    <property type="evidence" value="ECO:0007669"/>
    <property type="project" value="UniProtKB-KW"/>
</dbReference>
<name>A0ABD6EFE5_9BILA</name>
<organism evidence="7 8">
    <name type="scientific">Gnathostoma spinigerum</name>
    <dbReference type="NCBI Taxonomy" id="75299"/>
    <lineage>
        <taxon>Eukaryota</taxon>
        <taxon>Metazoa</taxon>
        <taxon>Ecdysozoa</taxon>
        <taxon>Nematoda</taxon>
        <taxon>Chromadorea</taxon>
        <taxon>Rhabditida</taxon>
        <taxon>Spirurina</taxon>
        <taxon>Gnathostomatomorpha</taxon>
        <taxon>Gnathostomatoidea</taxon>
        <taxon>Gnathostomatidae</taxon>
        <taxon>Gnathostoma</taxon>
    </lineage>
</organism>
<sequence length="185" mass="20449">MQHPSIAACIFSVLFVVTASAIGNGNAKYDAFYDGFIGLSTAITQVIGKDNGTDHLLFNQTLDHFNNSNTKTWEQHYVINTAYYVTGGPAILFLTAQHSSPSELIKDGKYGVVKYAKHLNASLFMLEHRYFGSSQPFTSLTKENLKYLTTRQAIEDVATFIPFANEKHGLGRKTKWIIIGGSYAG</sequence>
<proteinExistence type="inferred from homology"/>
<feature type="chain" id="PRO_5044852170" description="Serine carboxypeptidase" evidence="6">
    <location>
        <begin position="22"/>
        <end position="185"/>
    </location>
</feature>
<dbReference type="AlphaFoldDB" id="A0ABD6EFE5"/>
<gene>
    <name evidence="7" type="ORF">AB6A40_005372</name>
</gene>
<dbReference type="Proteomes" id="UP001608902">
    <property type="component" value="Unassembled WGS sequence"/>
</dbReference>
<keyword evidence="4" id="KW-0378">Hydrolase</keyword>
<evidence type="ECO:0000313" key="7">
    <source>
        <dbReference type="EMBL" id="MFH4978663.1"/>
    </source>
</evidence>
<dbReference type="GO" id="GO:0008233">
    <property type="term" value="F:peptidase activity"/>
    <property type="evidence" value="ECO:0007669"/>
    <property type="project" value="UniProtKB-KW"/>
</dbReference>
<dbReference type="InterPro" id="IPR029058">
    <property type="entry name" value="AB_hydrolase_fold"/>
</dbReference>
<comment type="caution">
    <text evidence="7">The sequence shown here is derived from an EMBL/GenBank/DDBJ whole genome shotgun (WGS) entry which is preliminary data.</text>
</comment>